<accession>A0ACC1DH37</accession>
<dbReference type="Proteomes" id="UP000824533">
    <property type="component" value="Linkage Group LG02"/>
</dbReference>
<reference evidence="1 2" key="1">
    <citation type="journal article" date="2021" name="Front. Genet.">
        <title>Chromosome-Level Genome Assembly Reveals Significant Gene Expansion in the Toll and IMD Signaling Pathways of Dendrolimus kikuchii.</title>
        <authorList>
            <person name="Zhou J."/>
            <person name="Wu P."/>
            <person name="Xiong Z."/>
            <person name="Liu N."/>
            <person name="Zhao N."/>
            <person name="Ji M."/>
            <person name="Qiu Y."/>
            <person name="Yang B."/>
        </authorList>
    </citation>
    <scope>NUCLEOTIDE SEQUENCE [LARGE SCALE GENOMIC DNA]</scope>
    <source>
        <strain evidence="1">Ann1</strain>
    </source>
</reference>
<proteinExistence type="predicted"/>
<gene>
    <name evidence="1" type="ORF">K1T71_001147</name>
</gene>
<sequence>MSVNIDMETFPAKNNLRRRTLNTLKSAVTALKQIANVVDVMENSKIFEQEPNER</sequence>
<organism evidence="1 2">
    <name type="scientific">Dendrolimus kikuchii</name>
    <dbReference type="NCBI Taxonomy" id="765133"/>
    <lineage>
        <taxon>Eukaryota</taxon>
        <taxon>Metazoa</taxon>
        <taxon>Ecdysozoa</taxon>
        <taxon>Arthropoda</taxon>
        <taxon>Hexapoda</taxon>
        <taxon>Insecta</taxon>
        <taxon>Pterygota</taxon>
        <taxon>Neoptera</taxon>
        <taxon>Endopterygota</taxon>
        <taxon>Lepidoptera</taxon>
        <taxon>Glossata</taxon>
        <taxon>Ditrysia</taxon>
        <taxon>Bombycoidea</taxon>
        <taxon>Lasiocampidae</taxon>
        <taxon>Dendrolimus</taxon>
    </lineage>
</organism>
<evidence type="ECO:0000313" key="2">
    <source>
        <dbReference type="Proteomes" id="UP000824533"/>
    </source>
</evidence>
<comment type="caution">
    <text evidence="1">The sequence shown here is derived from an EMBL/GenBank/DDBJ whole genome shotgun (WGS) entry which is preliminary data.</text>
</comment>
<keyword evidence="2" id="KW-1185">Reference proteome</keyword>
<protein>
    <submittedName>
        <fullName evidence="1">Uncharacterized protein</fullName>
    </submittedName>
</protein>
<name>A0ACC1DH37_9NEOP</name>
<evidence type="ECO:0000313" key="1">
    <source>
        <dbReference type="EMBL" id="KAJ0183171.1"/>
    </source>
</evidence>
<dbReference type="EMBL" id="CM034388">
    <property type="protein sequence ID" value="KAJ0183171.1"/>
    <property type="molecule type" value="Genomic_DNA"/>
</dbReference>